<dbReference type="Proteomes" id="UP000242793">
    <property type="component" value="Chromosome"/>
</dbReference>
<keyword evidence="11" id="KW-1185">Reference proteome</keyword>
<feature type="active site" description="Proton donor/acceptor" evidence="6 7">
    <location>
        <position position="88"/>
    </location>
</feature>
<dbReference type="AlphaFoldDB" id="A0A1V0HKK7"/>
<dbReference type="RefSeq" id="WP_080626578.1">
    <property type="nucleotide sequence ID" value="NZ_CP012839.1"/>
</dbReference>
<gene>
    <name evidence="6 10" type="primary">gpmA</name>
    <name evidence="10" type="ORF">AOQ87_01595</name>
</gene>
<evidence type="ECO:0000256" key="1">
    <source>
        <dbReference type="ARBA" id="ARBA00000380"/>
    </source>
</evidence>
<name>A0A1V0HKK7_9ENTR</name>
<comment type="subunit">
    <text evidence="6">Homodimer.</text>
</comment>
<dbReference type="PANTHER" id="PTHR11931">
    <property type="entry name" value="PHOSPHOGLYCERATE MUTASE"/>
    <property type="match status" value="1"/>
</dbReference>
<evidence type="ECO:0000256" key="3">
    <source>
        <dbReference type="ARBA" id="ARBA00022432"/>
    </source>
</evidence>
<proteinExistence type="inferred from homology"/>
<dbReference type="NCBIfam" id="NF010713">
    <property type="entry name" value="PRK14115.1"/>
    <property type="match status" value="1"/>
</dbReference>
<dbReference type="InterPro" id="IPR029033">
    <property type="entry name" value="His_PPase_superfam"/>
</dbReference>
<keyword evidence="3 6" id="KW-0312">Gluconeogenesis</keyword>
<dbReference type="GO" id="GO:0006094">
    <property type="term" value="P:gluconeogenesis"/>
    <property type="evidence" value="ECO:0007669"/>
    <property type="project" value="UniProtKB-UniRule"/>
</dbReference>
<dbReference type="PIRSF" id="PIRSF000709">
    <property type="entry name" value="6PFK_2-Ptase"/>
    <property type="match status" value="1"/>
</dbReference>
<feature type="binding site" evidence="6 8">
    <location>
        <begin position="22"/>
        <end position="23"/>
    </location>
    <ligand>
        <name>substrate</name>
    </ligand>
</feature>
<evidence type="ECO:0000256" key="5">
    <source>
        <dbReference type="ARBA" id="ARBA00023235"/>
    </source>
</evidence>
<dbReference type="GO" id="GO:0004619">
    <property type="term" value="F:phosphoglycerate mutase activity"/>
    <property type="evidence" value="ECO:0007669"/>
    <property type="project" value="UniProtKB-UniRule"/>
</dbReference>
<organism evidence="10 11">
    <name type="scientific">Candidatus Riesia pediculischaeffi</name>
    <dbReference type="NCBI Taxonomy" id="428411"/>
    <lineage>
        <taxon>Bacteria</taxon>
        <taxon>Pseudomonadati</taxon>
        <taxon>Pseudomonadota</taxon>
        <taxon>Gammaproteobacteria</taxon>
        <taxon>Enterobacterales</taxon>
        <taxon>Enterobacteriaceae</taxon>
        <taxon>Candidatus Riesia</taxon>
    </lineage>
</organism>
<dbReference type="SUPFAM" id="SSF53254">
    <property type="entry name" value="Phosphoglycerate mutase-like"/>
    <property type="match status" value="1"/>
</dbReference>
<comment type="pathway">
    <text evidence="6">Carbohydrate degradation; glycolysis; pyruvate from D-glyceraldehyde 3-phosphate: step 3/5.</text>
</comment>
<comment type="function">
    <text evidence="6">Catalyzes the interconversion of 2-phosphoglycerate and 3-phosphoglycerate.</text>
</comment>
<dbReference type="UniPathway" id="UPA00109">
    <property type="reaction ID" value="UER00186"/>
</dbReference>
<dbReference type="STRING" id="428411.AOQ87_01595"/>
<evidence type="ECO:0000313" key="10">
    <source>
        <dbReference type="EMBL" id="ARC53353.1"/>
    </source>
</evidence>
<evidence type="ECO:0000256" key="8">
    <source>
        <dbReference type="PIRSR" id="PIRSR613078-2"/>
    </source>
</evidence>
<evidence type="ECO:0000256" key="7">
    <source>
        <dbReference type="PIRSR" id="PIRSR613078-1"/>
    </source>
</evidence>
<dbReference type="InterPro" id="IPR005952">
    <property type="entry name" value="Phosphogly_mut1"/>
</dbReference>
<dbReference type="HAMAP" id="MF_01039">
    <property type="entry name" value="PGAM_GpmA"/>
    <property type="match status" value="1"/>
</dbReference>
<keyword evidence="4 6" id="KW-0324">Glycolysis</keyword>
<accession>A0A1V0HKK7</accession>
<dbReference type="CDD" id="cd07067">
    <property type="entry name" value="HP_PGM_like"/>
    <property type="match status" value="1"/>
</dbReference>
<dbReference type="EMBL" id="CP012839">
    <property type="protein sequence ID" value="ARC53353.1"/>
    <property type="molecule type" value="Genomic_DNA"/>
</dbReference>
<dbReference type="Gene3D" id="3.40.50.1240">
    <property type="entry name" value="Phosphoglycerate mutase-like"/>
    <property type="match status" value="1"/>
</dbReference>
<feature type="binding site" evidence="6 8">
    <location>
        <begin position="9"/>
        <end position="16"/>
    </location>
    <ligand>
        <name>substrate</name>
    </ligand>
</feature>
<feature type="active site" description="Tele-phosphohistidine intermediate" evidence="6 7">
    <location>
        <position position="10"/>
    </location>
</feature>
<evidence type="ECO:0000313" key="11">
    <source>
        <dbReference type="Proteomes" id="UP000242793"/>
    </source>
</evidence>
<dbReference type="KEGG" id="rped:AOQ87_01595"/>
<evidence type="ECO:0000256" key="4">
    <source>
        <dbReference type="ARBA" id="ARBA00023152"/>
    </source>
</evidence>
<feature type="binding site" evidence="6 8">
    <location>
        <begin position="88"/>
        <end position="91"/>
    </location>
    <ligand>
        <name>substrate</name>
    </ligand>
</feature>
<dbReference type="NCBIfam" id="TIGR01258">
    <property type="entry name" value="pgm_1"/>
    <property type="match status" value="1"/>
</dbReference>
<feature type="binding site" evidence="6 8">
    <location>
        <position position="99"/>
    </location>
    <ligand>
        <name>substrate</name>
    </ligand>
</feature>
<dbReference type="SMART" id="SM00855">
    <property type="entry name" value="PGAM"/>
    <property type="match status" value="1"/>
</dbReference>
<feature type="binding site" evidence="6 8">
    <location>
        <position position="61"/>
    </location>
    <ligand>
        <name>substrate</name>
    </ligand>
</feature>
<dbReference type="FunFam" id="3.40.50.1240:FF:000003">
    <property type="entry name" value="2,3-bisphosphoglycerate-dependent phosphoglycerate mutase"/>
    <property type="match status" value="1"/>
</dbReference>
<feature type="site" description="Transition state stabilizer" evidence="6 9">
    <location>
        <position position="179"/>
    </location>
</feature>
<dbReference type="GO" id="GO:0006096">
    <property type="term" value="P:glycolytic process"/>
    <property type="evidence" value="ECO:0007669"/>
    <property type="project" value="UniProtKB-UniRule"/>
</dbReference>
<protein>
    <recommendedName>
        <fullName evidence="6">2,3-bisphosphoglycerate-dependent phosphoglycerate mutase</fullName>
        <shortName evidence="6">BPG-dependent PGAM</shortName>
        <shortName evidence="6">PGAM</shortName>
        <shortName evidence="6">Phosphoglyceromutase</shortName>
        <shortName evidence="6">dPGM</shortName>
        <ecNumber evidence="6">5.4.2.11</ecNumber>
    </recommendedName>
</protein>
<reference evidence="10 11" key="1">
    <citation type="submission" date="2015-10" db="EMBL/GenBank/DDBJ databases">
        <title>Survey of human and primate louse endosymbionts.</title>
        <authorList>
            <person name="Boyd B.M."/>
        </authorList>
    </citation>
    <scope>NUCLEOTIDE SEQUENCE [LARGE SCALE GENOMIC DNA]</scope>
    <source>
        <strain evidence="10 11">PTSK</strain>
    </source>
</reference>
<dbReference type="Pfam" id="PF00300">
    <property type="entry name" value="His_Phos_1"/>
    <property type="match status" value="1"/>
</dbReference>
<comment type="catalytic activity">
    <reaction evidence="1 6">
        <text>(2R)-2-phosphoglycerate = (2R)-3-phosphoglycerate</text>
        <dbReference type="Rhea" id="RHEA:15901"/>
        <dbReference type="ChEBI" id="CHEBI:58272"/>
        <dbReference type="ChEBI" id="CHEBI:58289"/>
        <dbReference type="EC" id="5.4.2.11"/>
    </reaction>
</comment>
<dbReference type="EC" id="5.4.2.11" evidence="6"/>
<evidence type="ECO:0000256" key="2">
    <source>
        <dbReference type="ARBA" id="ARBA00006717"/>
    </source>
</evidence>
<evidence type="ECO:0000256" key="6">
    <source>
        <dbReference type="HAMAP-Rule" id="MF_01039"/>
    </source>
</evidence>
<comment type="similarity">
    <text evidence="2 6">Belongs to the phosphoglycerate mutase family. BPG-dependent PGAM subfamily.</text>
</comment>
<dbReference type="InterPro" id="IPR013078">
    <property type="entry name" value="His_Pase_superF_clade-1"/>
</dbReference>
<keyword evidence="5 6" id="KW-0413">Isomerase</keyword>
<sequence length="225" mass="26769">MFIQLVIIRHGKSLWNQLNRFTGWVDVPLSQDGYLEARKAGTILKRNRIVFDVAYTSLLKRAIHTLWEVLKEIDMSWIPVYKSWKLNERHYGALQGLNKEEISKKYGKDQVELWRRSFKVKPPMSSDHQINKDIQYHMMNEDLPRSESLEDTLNRLVPFWKEEIEPRLRKRERVLIVAHGNSLRALAKYLENMSEDAISKLNIPTAKPIIYEFDRNVNVINRYYL</sequence>
<feature type="binding site" evidence="6 8">
    <location>
        <begin position="115"/>
        <end position="116"/>
    </location>
    <ligand>
        <name>substrate</name>
    </ligand>
</feature>
<feature type="binding site" evidence="6 8">
    <location>
        <begin position="180"/>
        <end position="181"/>
    </location>
    <ligand>
        <name>substrate</name>
    </ligand>
</feature>
<evidence type="ECO:0000256" key="9">
    <source>
        <dbReference type="PIRSR" id="PIRSR613078-3"/>
    </source>
</evidence>